<keyword evidence="2" id="KW-1185">Reference proteome</keyword>
<gene>
    <name evidence="1" type="ORF">RND71_042023</name>
</gene>
<protein>
    <submittedName>
        <fullName evidence="1">Uncharacterized protein</fullName>
    </submittedName>
</protein>
<proteinExistence type="predicted"/>
<evidence type="ECO:0000313" key="2">
    <source>
        <dbReference type="Proteomes" id="UP001291623"/>
    </source>
</evidence>
<evidence type="ECO:0000313" key="1">
    <source>
        <dbReference type="EMBL" id="KAK4337536.1"/>
    </source>
</evidence>
<reference evidence="1" key="1">
    <citation type="submission" date="2023-12" db="EMBL/GenBank/DDBJ databases">
        <title>Genome assembly of Anisodus tanguticus.</title>
        <authorList>
            <person name="Wang Y.-J."/>
        </authorList>
    </citation>
    <scope>NUCLEOTIDE SEQUENCE</scope>
    <source>
        <strain evidence="1">KB-2021</strain>
        <tissue evidence="1">Leaf</tissue>
    </source>
</reference>
<sequence>MLGFLGEALATWEVRESLMRKYVRKILKRKDSDAGEKGRALEEVRASLFSKLRAFGSGKRQQTTLWGPTMAKIAVTPAIVLAEFVLFQKKISFLKPVKTRCLVQLQQLWEKITKDKWAD</sequence>
<accession>A0AAE1QPU9</accession>
<name>A0AAE1QPU9_9SOLA</name>
<dbReference type="AlphaFoldDB" id="A0AAE1QPU9"/>
<dbReference type="EMBL" id="JAVYJV010000024">
    <property type="protein sequence ID" value="KAK4337536.1"/>
    <property type="molecule type" value="Genomic_DNA"/>
</dbReference>
<dbReference type="Proteomes" id="UP001291623">
    <property type="component" value="Unassembled WGS sequence"/>
</dbReference>
<organism evidence="1 2">
    <name type="scientific">Anisodus tanguticus</name>
    <dbReference type="NCBI Taxonomy" id="243964"/>
    <lineage>
        <taxon>Eukaryota</taxon>
        <taxon>Viridiplantae</taxon>
        <taxon>Streptophyta</taxon>
        <taxon>Embryophyta</taxon>
        <taxon>Tracheophyta</taxon>
        <taxon>Spermatophyta</taxon>
        <taxon>Magnoliopsida</taxon>
        <taxon>eudicotyledons</taxon>
        <taxon>Gunneridae</taxon>
        <taxon>Pentapetalae</taxon>
        <taxon>asterids</taxon>
        <taxon>lamiids</taxon>
        <taxon>Solanales</taxon>
        <taxon>Solanaceae</taxon>
        <taxon>Solanoideae</taxon>
        <taxon>Hyoscyameae</taxon>
        <taxon>Anisodus</taxon>
    </lineage>
</organism>
<comment type="caution">
    <text evidence="1">The sequence shown here is derived from an EMBL/GenBank/DDBJ whole genome shotgun (WGS) entry which is preliminary data.</text>
</comment>